<dbReference type="Proteomes" id="UP001193389">
    <property type="component" value="Chromosome"/>
</dbReference>
<evidence type="ECO:0000256" key="1">
    <source>
        <dbReference type="SAM" id="SignalP"/>
    </source>
</evidence>
<dbReference type="AlphaFoldDB" id="A0A5K7S924"/>
<accession>A0A5K7S924</accession>
<proteinExistence type="predicted"/>
<dbReference type="Gene3D" id="3.40.50.880">
    <property type="match status" value="1"/>
</dbReference>
<feature type="signal peptide" evidence="1">
    <location>
        <begin position="1"/>
        <end position="22"/>
    </location>
</feature>
<evidence type="ECO:0000313" key="3">
    <source>
        <dbReference type="Proteomes" id="UP001193389"/>
    </source>
</evidence>
<evidence type="ECO:0000313" key="2">
    <source>
        <dbReference type="EMBL" id="BBE18036.1"/>
    </source>
</evidence>
<sequence>MKRIFTLSLILCALATASFAQKNIGLDNWFNHETNAKTGKIFHYTWDDQENSGFSQLDDLFVKRGAKLNTIATAPNSKSMKGIDVYIIVDPDTTKENPNPNYIQANDIKFLKKWVSKGGVLLLMGNDGPNCEFTHFNQLASEFGFYMQHSTLNPVINRDWDMAAETKFTDHPLFAGVTKVYLKEVAPIVLSKDAKPVLKDEATNSVIIAEANYGKGYVLMVSDPWLYNEYIDHAYLPQSFENLKAANNLVDLLLKKAKK</sequence>
<keyword evidence="1" id="KW-0732">Signal</keyword>
<dbReference type="InterPro" id="IPR029062">
    <property type="entry name" value="Class_I_gatase-like"/>
</dbReference>
<dbReference type="KEGG" id="anf:AQPE_2196"/>
<name>A0A5K7S924_9BACT</name>
<protein>
    <submittedName>
        <fullName evidence="2">Rhamnogalacturonides degradation protein RhiN</fullName>
    </submittedName>
</protein>
<organism evidence="2 3">
    <name type="scientific">Aquipluma nitroreducens</name>
    <dbReference type="NCBI Taxonomy" id="2010828"/>
    <lineage>
        <taxon>Bacteria</taxon>
        <taxon>Pseudomonadati</taxon>
        <taxon>Bacteroidota</taxon>
        <taxon>Bacteroidia</taxon>
        <taxon>Marinilabiliales</taxon>
        <taxon>Prolixibacteraceae</taxon>
        <taxon>Aquipluma</taxon>
    </lineage>
</organism>
<reference evidence="2" key="1">
    <citation type="journal article" date="2020" name="Int. J. Syst. Evol. Microbiol.">
        <title>Aquipluma nitroreducens gen. nov. sp. nov., a novel facultatively anaerobic bacterium isolated from a freshwater lake.</title>
        <authorList>
            <person name="Watanabe M."/>
            <person name="Kojima H."/>
            <person name="Fukui M."/>
        </authorList>
    </citation>
    <scope>NUCLEOTIDE SEQUENCE</scope>
    <source>
        <strain evidence="2">MeG22</strain>
    </source>
</reference>
<dbReference type="RefSeq" id="WP_318350976.1">
    <property type="nucleotide sequence ID" value="NZ_AP018694.1"/>
</dbReference>
<dbReference type="SUPFAM" id="SSF52317">
    <property type="entry name" value="Class I glutamine amidotransferase-like"/>
    <property type="match status" value="1"/>
</dbReference>
<gene>
    <name evidence="2" type="ORF">AQPE_2196</name>
</gene>
<dbReference type="EMBL" id="AP018694">
    <property type="protein sequence ID" value="BBE18036.1"/>
    <property type="molecule type" value="Genomic_DNA"/>
</dbReference>
<feature type="chain" id="PRO_5024412383" evidence="1">
    <location>
        <begin position="23"/>
        <end position="259"/>
    </location>
</feature>
<keyword evidence="3" id="KW-1185">Reference proteome</keyword>